<feature type="domain" description="Helicase C-terminal" evidence="9">
    <location>
        <begin position="147"/>
        <end position="264"/>
    </location>
</feature>
<evidence type="ECO:0000259" key="9">
    <source>
        <dbReference type="PROSITE" id="PS51194"/>
    </source>
</evidence>
<dbReference type="SUPFAM" id="SSF52540">
    <property type="entry name" value="P-loop containing nucleoside triphosphate hydrolases"/>
    <property type="match status" value="1"/>
</dbReference>
<evidence type="ECO:0000256" key="7">
    <source>
        <dbReference type="ARBA" id="ARBA00023204"/>
    </source>
</evidence>
<dbReference type="InterPro" id="IPR027417">
    <property type="entry name" value="P-loop_NTPase"/>
</dbReference>
<evidence type="ECO:0000256" key="4">
    <source>
        <dbReference type="ARBA" id="ARBA00022806"/>
    </source>
</evidence>
<gene>
    <name evidence="10" type="ORF">S01H1_45420</name>
</gene>
<keyword evidence="2" id="KW-0227">DNA damage</keyword>
<dbReference type="Pfam" id="PF00270">
    <property type="entry name" value="DEAD"/>
    <property type="match status" value="1"/>
</dbReference>
<evidence type="ECO:0000313" key="10">
    <source>
        <dbReference type="EMBL" id="GAG00418.1"/>
    </source>
</evidence>
<name>X0UJ76_9ZZZZ</name>
<dbReference type="EMBL" id="BARS01029022">
    <property type="protein sequence ID" value="GAG00418.1"/>
    <property type="molecule type" value="Genomic_DNA"/>
</dbReference>
<dbReference type="GO" id="GO:0016787">
    <property type="term" value="F:hydrolase activity"/>
    <property type="evidence" value="ECO:0007669"/>
    <property type="project" value="UniProtKB-KW"/>
</dbReference>
<keyword evidence="5" id="KW-0067">ATP-binding</keyword>
<accession>X0UJ76</accession>
<keyword evidence="3" id="KW-0378">Hydrolase</keyword>
<evidence type="ECO:0000256" key="2">
    <source>
        <dbReference type="ARBA" id="ARBA00022763"/>
    </source>
</evidence>
<feature type="domain" description="Helicase ATP-binding" evidence="8">
    <location>
        <begin position="1"/>
        <end position="128"/>
    </location>
</feature>
<dbReference type="InterPro" id="IPR047112">
    <property type="entry name" value="RecG/Mfd"/>
</dbReference>
<evidence type="ECO:0000256" key="3">
    <source>
        <dbReference type="ARBA" id="ARBA00022801"/>
    </source>
</evidence>
<dbReference type="PROSITE" id="PS51194">
    <property type="entry name" value="HELICASE_CTER"/>
    <property type="match status" value="1"/>
</dbReference>
<dbReference type="GO" id="GO:0003677">
    <property type="term" value="F:DNA binding"/>
    <property type="evidence" value="ECO:0007669"/>
    <property type="project" value="UniProtKB-KW"/>
</dbReference>
<evidence type="ECO:0008006" key="11">
    <source>
        <dbReference type="Google" id="ProtNLM"/>
    </source>
</evidence>
<dbReference type="PANTHER" id="PTHR47964:SF1">
    <property type="entry name" value="ATP-DEPENDENT DNA HELICASE HOMOLOG RECG, CHLOROPLASTIC"/>
    <property type="match status" value="1"/>
</dbReference>
<sequence length="264" mass="29401">APTEILAEQHYRSIAGLLDGFGDTHPDTHFPIHLLTGSVPASQRDAINAEIVSGRAKLVIGTHALIQETVDFHDLRLVIIDEQHRFGVQQRTALRGKGYNPHVLVMSATPIPRSLALTLYGDLDLSILDEMPPGRREISTRLMSPLERERAYSFIRSQIEQGRQAFIICPLVEESEKIEAKSAVEEHARLAKEIFPDLKLGLVHGRMKGEEKDAVMTRFRDGELHILVSTAVVEVGIDVPNATIMLVEGANRFGLAQLHQFRGR</sequence>
<dbReference type="InterPro" id="IPR011545">
    <property type="entry name" value="DEAD/DEAH_box_helicase_dom"/>
</dbReference>
<keyword evidence="4" id="KW-0347">Helicase</keyword>
<dbReference type="Pfam" id="PF00271">
    <property type="entry name" value="Helicase_C"/>
    <property type="match status" value="1"/>
</dbReference>
<protein>
    <recommendedName>
        <fullName evidence="11">Helicase C-terminal domain-containing protein</fullName>
    </recommendedName>
</protein>
<comment type="caution">
    <text evidence="10">The sequence shown here is derived from an EMBL/GenBank/DDBJ whole genome shotgun (WGS) entry which is preliminary data.</text>
</comment>
<organism evidence="10">
    <name type="scientific">marine sediment metagenome</name>
    <dbReference type="NCBI Taxonomy" id="412755"/>
    <lineage>
        <taxon>unclassified sequences</taxon>
        <taxon>metagenomes</taxon>
        <taxon>ecological metagenomes</taxon>
    </lineage>
</organism>
<dbReference type="PANTHER" id="PTHR47964">
    <property type="entry name" value="ATP-DEPENDENT DNA HELICASE HOMOLOG RECG, CHLOROPLASTIC"/>
    <property type="match status" value="1"/>
</dbReference>
<dbReference type="GO" id="GO:0003678">
    <property type="term" value="F:DNA helicase activity"/>
    <property type="evidence" value="ECO:0007669"/>
    <property type="project" value="TreeGrafter"/>
</dbReference>
<keyword evidence="7" id="KW-0234">DNA repair</keyword>
<evidence type="ECO:0000256" key="5">
    <source>
        <dbReference type="ARBA" id="ARBA00022840"/>
    </source>
</evidence>
<feature type="non-terminal residue" evidence="10">
    <location>
        <position position="1"/>
    </location>
</feature>
<evidence type="ECO:0000256" key="1">
    <source>
        <dbReference type="ARBA" id="ARBA00022741"/>
    </source>
</evidence>
<keyword evidence="1" id="KW-0547">Nucleotide-binding</keyword>
<evidence type="ECO:0000256" key="6">
    <source>
        <dbReference type="ARBA" id="ARBA00023125"/>
    </source>
</evidence>
<dbReference type="SMART" id="SM00490">
    <property type="entry name" value="HELICc"/>
    <property type="match status" value="1"/>
</dbReference>
<dbReference type="GO" id="GO:0006281">
    <property type="term" value="P:DNA repair"/>
    <property type="evidence" value="ECO:0007669"/>
    <property type="project" value="UniProtKB-KW"/>
</dbReference>
<dbReference type="AlphaFoldDB" id="X0UJ76"/>
<dbReference type="InterPro" id="IPR014001">
    <property type="entry name" value="Helicase_ATP-bd"/>
</dbReference>
<proteinExistence type="predicted"/>
<dbReference type="PROSITE" id="PS51192">
    <property type="entry name" value="HELICASE_ATP_BIND_1"/>
    <property type="match status" value="1"/>
</dbReference>
<dbReference type="InterPro" id="IPR001650">
    <property type="entry name" value="Helicase_C-like"/>
</dbReference>
<dbReference type="Gene3D" id="3.40.50.300">
    <property type="entry name" value="P-loop containing nucleotide triphosphate hydrolases"/>
    <property type="match status" value="2"/>
</dbReference>
<evidence type="ECO:0000259" key="8">
    <source>
        <dbReference type="PROSITE" id="PS51192"/>
    </source>
</evidence>
<dbReference type="GO" id="GO:0005524">
    <property type="term" value="F:ATP binding"/>
    <property type="evidence" value="ECO:0007669"/>
    <property type="project" value="UniProtKB-KW"/>
</dbReference>
<feature type="non-terminal residue" evidence="10">
    <location>
        <position position="264"/>
    </location>
</feature>
<reference evidence="10" key="1">
    <citation type="journal article" date="2014" name="Front. Microbiol.">
        <title>High frequency of phylogenetically diverse reductive dehalogenase-homologous genes in deep subseafloor sedimentary metagenomes.</title>
        <authorList>
            <person name="Kawai M."/>
            <person name="Futagami T."/>
            <person name="Toyoda A."/>
            <person name="Takaki Y."/>
            <person name="Nishi S."/>
            <person name="Hori S."/>
            <person name="Arai W."/>
            <person name="Tsubouchi T."/>
            <person name="Morono Y."/>
            <person name="Uchiyama I."/>
            <person name="Ito T."/>
            <person name="Fujiyama A."/>
            <person name="Inagaki F."/>
            <person name="Takami H."/>
        </authorList>
    </citation>
    <scope>NUCLEOTIDE SEQUENCE</scope>
    <source>
        <strain evidence="10">Expedition CK06-06</strain>
    </source>
</reference>
<keyword evidence="6" id="KW-0238">DNA-binding</keyword>